<evidence type="ECO:0000259" key="11">
    <source>
        <dbReference type="Pfam" id="PF07593"/>
    </source>
</evidence>
<dbReference type="InterPro" id="IPR004338">
    <property type="entry name" value="NqrB/RnfD"/>
</dbReference>
<keyword evidence="4" id="KW-0288">FMN</keyword>
<dbReference type="RefSeq" id="WP_012829855.1">
    <property type="nucleotide sequence ID" value="NC_013440.1"/>
</dbReference>
<keyword evidence="13" id="KW-1185">Reference proteome</keyword>
<dbReference type="AlphaFoldDB" id="D0LSN5"/>
<evidence type="ECO:0000256" key="10">
    <source>
        <dbReference type="SAM" id="Phobius"/>
    </source>
</evidence>
<dbReference type="PANTHER" id="PTHR16026:SF0">
    <property type="entry name" value="CARTILAGE ACIDIC PROTEIN 1"/>
    <property type="match status" value="1"/>
</dbReference>
<evidence type="ECO:0000313" key="13">
    <source>
        <dbReference type="Proteomes" id="UP000001880"/>
    </source>
</evidence>
<dbReference type="Pfam" id="PF03116">
    <property type="entry name" value="NQR2_RnfD_RnfE"/>
    <property type="match status" value="1"/>
</dbReference>
<accession>D0LSN5</accession>
<feature type="transmembrane region" description="Helical" evidence="10">
    <location>
        <begin position="128"/>
        <end position="147"/>
    </location>
</feature>
<dbReference type="OrthoDB" id="5287961at2"/>
<dbReference type="Pfam" id="PF07593">
    <property type="entry name" value="UnbV_ASPIC"/>
    <property type="match status" value="1"/>
</dbReference>
<dbReference type="Proteomes" id="UP000001880">
    <property type="component" value="Chromosome"/>
</dbReference>
<gene>
    <name evidence="12" type="ordered locus">Hoch_4767</name>
</gene>
<evidence type="ECO:0000256" key="6">
    <source>
        <dbReference type="ARBA" id="ARBA00022729"/>
    </source>
</evidence>
<dbReference type="HOGENOM" id="CLU_309677_0_0_7"/>
<dbReference type="InterPro" id="IPR011519">
    <property type="entry name" value="UnbV_ASPIC"/>
</dbReference>
<feature type="transmembrane region" description="Helical" evidence="10">
    <location>
        <begin position="264"/>
        <end position="282"/>
    </location>
</feature>
<feature type="transmembrane region" description="Helical" evidence="10">
    <location>
        <begin position="82"/>
        <end position="98"/>
    </location>
</feature>
<evidence type="ECO:0000256" key="7">
    <source>
        <dbReference type="ARBA" id="ARBA00022967"/>
    </source>
</evidence>
<evidence type="ECO:0000256" key="1">
    <source>
        <dbReference type="ARBA" id="ARBA00022448"/>
    </source>
</evidence>
<feature type="transmembrane region" description="Helical" evidence="10">
    <location>
        <begin position="208"/>
        <end position="229"/>
    </location>
</feature>
<dbReference type="KEGG" id="hoh:Hoch_4767"/>
<keyword evidence="3" id="KW-0285">Flavoprotein</keyword>
<feature type="transmembrane region" description="Helical" evidence="10">
    <location>
        <begin position="57"/>
        <end position="77"/>
    </location>
</feature>
<evidence type="ECO:0000256" key="4">
    <source>
        <dbReference type="ARBA" id="ARBA00022643"/>
    </source>
</evidence>
<keyword evidence="7" id="KW-1278">Translocase</keyword>
<feature type="transmembrane region" description="Helical" evidence="10">
    <location>
        <begin position="33"/>
        <end position="51"/>
    </location>
</feature>
<keyword evidence="6" id="KW-0732">Signal</keyword>
<dbReference type="eggNOG" id="COG4658">
    <property type="taxonomic scope" value="Bacteria"/>
</dbReference>
<protein>
    <submittedName>
        <fullName evidence="12">FG-GAP repeat protein</fullName>
    </submittedName>
</protein>
<keyword evidence="9 10" id="KW-0472">Membrane</keyword>
<evidence type="ECO:0000256" key="8">
    <source>
        <dbReference type="ARBA" id="ARBA00022989"/>
    </source>
</evidence>
<evidence type="ECO:0000256" key="9">
    <source>
        <dbReference type="ARBA" id="ARBA00023136"/>
    </source>
</evidence>
<name>D0LSN5_HALO1</name>
<evidence type="ECO:0000256" key="2">
    <source>
        <dbReference type="ARBA" id="ARBA00022553"/>
    </source>
</evidence>
<dbReference type="EMBL" id="CP001804">
    <property type="protein sequence ID" value="ACY17257.1"/>
    <property type="molecule type" value="Genomic_DNA"/>
</dbReference>
<evidence type="ECO:0000256" key="3">
    <source>
        <dbReference type="ARBA" id="ARBA00022630"/>
    </source>
</evidence>
<dbReference type="PANTHER" id="PTHR16026">
    <property type="entry name" value="CARTILAGE ACIDIC PROTEIN 1"/>
    <property type="match status" value="1"/>
</dbReference>
<dbReference type="InterPro" id="IPR013517">
    <property type="entry name" value="FG-GAP"/>
</dbReference>
<feature type="transmembrane region" description="Helical" evidence="10">
    <location>
        <begin position="241"/>
        <end position="258"/>
    </location>
</feature>
<dbReference type="SUPFAM" id="SSF69318">
    <property type="entry name" value="Integrin alpha N-terminal domain"/>
    <property type="match status" value="1"/>
</dbReference>
<feature type="transmembrane region" description="Helical" evidence="10">
    <location>
        <begin position="153"/>
        <end position="175"/>
    </location>
</feature>
<keyword evidence="2" id="KW-0597">Phosphoprotein</keyword>
<feature type="domain" description="ASPIC/UnbV" evidence="11">
    <location>
        <begin position="863"/>
        <end position="931"/>
    </location>
</feature>
<keyword evidence="8 10" id="KW-1133">Transmembrane helix</keyword>
<feature type="transmembrane region" description="Helical" evidence="10">
    <location>
        <begin position="182"/>
        <end position="202"/>
    </location>
</feature>
<feature type="transmembrane region" description="Helical" evidence="10">
    <location>
        <begin position="302"/>
        <end position="322"/>
    </location>
</feature>
<organism evidence="12 13">
    <name type="scientific">Haliangium ochraceum (strain DSM 14365 / JCM 11303 / SMP-2)</name>
    <dbReference type="NCBI Taxonomy" id="502025"/>
    <lineage>
        <taxon>Bacteria</taxon>
        <taxon>Pseudomonadati</taxon>
        <taxon>Myxococcota</taxon>
        <taxon>Polyangia</taxon>
        <taxon>Haliangiales</taxon>
        <taxon>Kofleriaceae</taxon>
        <taxon>Haliangium</taxon>
    </lineage>
</organism>
<reference evidence="12 13" key="1">
    <citation type="journal article" date="2010" name="Stand. Genomic Sci.">
        <title>Complete genome sequence of Haliangium ochraceum type strain (SMP-2).</title>
        <authorList>
            <consortium name="US DOE Joint Genome Institute (JGI-PGF)"/>
            <person name="Ivanova N."/>
            <person name="Daum C."/>
            <person name="Lang E."/>
            <person name="Abt B."/>
            <person name="Kopitz M."/>
            <person name="Saunders E."/>
            <person name="Lapidus A."/>
            <person name="Lucas S."/>
            <person name="Glavina Del Rio T."/>
            <person name="Nolan M."/>
            <person name="Tice H."/>
            <person name="Copeland A."/>
            <person name="Cheng J.F."/>
            <person name="Chen F."/>
            <person name="Bruce D."/>
            <person name="Goodwin L."/>
            <person name="Pitluck S."/>
            <person name="Mavromatis K."/>
            <person name="Pati A."/>
            <person name="Mikhailova N."/>
            <person name="Chen A."/>
            <person name="Palaniappan K."/>
            <person name="Land M."/>
            <person name="Hauser L."/>
            <person name="Chang Y.J."/>
            <person name="Jeffries C.D."/>
            <person name="Detter J.C."/>
            <person name="Brettin T."/>
            <person name="Rohde M."/>
            <person name="Goker M."/>
            <person name="Bristow J."/>
            <person name="Markowitz V."/>
            <person name="Eisen J.A."/>
            <person name="Hugenholtz P."/>
            <person name="Kyrpides N.C."/>
            <person name="Klenk H.P."/>
        </authorList>
    </citation>
    <scope>NUCLEOTIDE SEQUENCE [LARGE SCALE GENOMIC DNA]</scope>
    <source>
        <strain evidence="13">DSM 14365 / CIP 107738 / JCM 11303 / AJ 13395 / SMP-2</strain>
    </source>
</reference>
<evidence type="ECO:0000313" key="12">
    <source>
        <dbReference type="EMBL" id="ACY17257.1"/>
    </source>
</evidence>
<sequence length="951" mass="105981">MNTALAQSDFVEASGNPATRGRWEIPRLRDPRIPFAAVLTLYGVLGFSWLGFNRSPWQMLAIVASGMLLDMALSYLLRGRKIVPLSAYISCCSLALLLNYSHDSLVLFFPVLLTVGSKYLLTFQGRHVLNPSMFGVSMALLLSGEWITAAPAYQWAGGSVTMSLFMVMCALLLFVVKIGRNWLIGSFLLFYALQTALRAYILRHHIPAEMLFIGTVASPPFFLFTFYMLTDPATSPKTRKGQIWFAFAITMVDLWLHTKESVFTFFYAALILGLGKFAFLHARAMWRERGAYLRQRLRFSALRPLLVVGGLSLAVLGGYRAVVDLGADTRADFRMTRLAPAHTGIHTEMGSLFTEVDPRIAHVAKWILSVGDAAAVADVDGDGDLDLFLTNLLKRRQDRAALYLNQGDLRFERVAVPAIDERFARFREDGVGLPAGATFVDYDGDGDQDLALAVGFGQSRLYQNRLSEDGAFGFVDVSERAGLVANDVSLAISFFDFDRDAQLDMLVSNSIDPYLREYQPARLLNLFALPAAEYEGDRRMLRFMHNGWHDADNGGTSQFFRGLGDGRFAQLDVAQLGMPDSHWSLAVSTADFNLDGFTDLYLASDFGPDDVYLNRGGTGFERYAGTMFGDIGRDTYKGMNASVRDLDRNGHADVYVSNVHHSLQAEGSLLWFVRPSEDEFRPRFTDEATQRGALNQRRFGWGAGIADLDLDGWYDIVQANGMVDDRLDPRGYERKDYWYVNHKLMQSGPEIHTYADMWGDIRGRTVFPNEARRAYLNRAGRDGQRVFVDLASEIGIDDPDNSRGVILADFDNDGDQDLLVTNQHGPVSIYRNERIDAGAERPPDAHFVGLSLVGDGVRSHRSAIGTRVELRYLDAGEPVSQWHEVGTLTGFAAQGDPRLHFGLGDYHGPLRVIVHWYGATPEEFELAADRYHTLVQGQGTQPGPQPRTAVR</sequence>
<feature type="transmembrane region" description="Helical" evidence="10">
    <location>
        <begin position="104"/>
        <end position="121"/>
    </location>
</feature>
<dbReference type="Pfam" id="PF13517">
    <property type="entry name" value="FG-GAP_3"/>
    <property type="match status" value="2"/>
</dbReference>
<keyword evidence="1" id="KW-0813">Transport</keyword>
<dbReference type="InterPro" id="IPR028994">
    <property type="entry name" value="Integrin_alpha_N"/>
</dbReference>
<proteinExistence type="predicted"/>
<dbReference type="InterPro" id="IPR027039">
    <property type="entry name" value="Crtac1"/>
</dbReference>
<evidence type="ECO:0000256" key="5">
    <source>
        <dbReference type="ARBA" id="ARBA00022692"/>
    </source>
</evidence>
<dbReference type="STRING" id="502025.Hoch_4767"/>
<dbReference type="Gene3D" id="2.130.10.130">
    <property type="entry name" value="Integrin alpha, N-terminal"/>
    <property type="match status" value="2"/>
</dbReference>
<keyword evidence="5 10" id="KW-0812">Transmembrane</keyword>